<evidence type="ECO:0000256" key="3">
    <source>
        <dbReference type="ARBA" id="ARBA00022679"/>
    </source>
</evidence>
<evidence type="ECO:0000313" key="7">
    <source>
        <dbReference type="Proteomes" id="UP001230220"/>
    </source>
</evidence>
<protein>
    <submittedName>
        <fullName evidence="6">PTS system cellobiose-specific IIA component</fullName>
    </submittedName>
</protein>
<dbReference type="Gene3D" id="1.20.58.80">
    <property type="entry name" value="Phosphotransferase system, lactose/cellobiose-type IIA subunit"/>
    <property type="match status" value="1"/>
</dbReference>
<reference evidence="6 7" key="1">
    <citation type="submission" date="2023-07" db="EMBL/GenBank/DDBJ databases">
        <title>Genomic Encyclopedia of Type Strains, Phase IV (KMG-IV): sequencing the most valuable type-strain genomes for metagenomic binning, comparative biology and taxonomic classification.</title>
        <authorList>
            <person name="Goeker M."/>
        </authorList>
    </citation>
    <scope>NUCLEOTIDE SEQUENCE [LARGE SCALE GENOMIC DNA]</scope>
    <source>
        <strain evidence="6 7">DSM 16784</strain>
    </source>
</reference>
<name>A0ABU0E076_9FIRM</name>
<dbReference type="EMBL" id="JAUSUR010000001">
    <property type="protein sequence ID" value="MDQ0360210.1"/>
    <property type="molecule type" value="Genomic_DNA"/>
</dbReference>
<dbReference type="PROSITE" id="PS51095">
    <property type="entry name" value="PTS_EIIA_TYPE_3"/>
    <property type="match status" value="1"/>
</dbReference>
<evidence type="ECO:0000256" key="1">
    <source>
        <dbReference type="ARBA" id="ARBA00022448"/>
    </source>
</evidence>
<dbReference type="InterPro" id="IPR036542">
    <property type="entry name" value="PTS_IIA_lac/cel_sf"/>
</dbReference>
<evidence type="ECO:0000256" key="4">
    <source>
        <dbReference type="ARBA" id="ARBA00022683"/>
    </source>
</evidence>
<dbReference type="Proteomes" id="UP001230220">
    <property type="component" value="Unassembled WGS sequence"/>
</dbReference>
<proteinExistence type="predicted"/>
<comment type="caution">
    <text evidence="6">The sequence shown here is derived from an EMBL/GenBank/DDBJ whole genome shotgun (WGS) entry which is preliminary data.</text>
</comment>
<dbReference type="PANTHER" id="PTHR34382:SF7">
    <property type="entry name" value="PTS SYSTEM N,N'-DIACETYLCHITOBIOSE-SPECIFIC EIIA COMPONENT"/>
    <property type="match status" value="1"/>
</dbReference>
<dbReference type="PIRSF" id="PIRSF000699">
    <property type="entry name" value="PTS_IILac_III"/>
    <property type="match status" value="1"/>
</dbReference>
<sequence>MDNQLTEMSCRIIAAVGEAKGLYIEAIKCAKIKEIDQAIAKIEEGDKCYAQGHSIHKELLTKFASGEKIEVDILLVHAECQMMSAEDFQLIAKEVVEW</sequence>
<evidence type="ECO:0000256" key="5">
    <source>
        <dbReference type="PROSITE-ProRule" id="PRU00418"/>
    </source>
</evidence>
<keyword evidence="7" id="KW-1185">Reference proteome</keyword>
<keyword evidence="3" id="KW-0808">Transferase</keyword>
<dbReference type="RefSeq" id="WP_307405912.1">
    <property type="nucleotide sequence ID" value="NZ_JAUSUR010000001.1"/>
</dbReference>
<keyword evidence="2" id="KW-0762">Sugar transport</keyword>
<dbReference type="SUPFAM" id="SSF46973">
    <property type="entry name" value="Enzyme IIa from lactose specific PTS, IIa-lac"/>
    <property type="match status" value="1"/>
</dbReference>
<dbReference type="InterPro" id="IPR003188">
    <property type="entry name" value="PTS_IIA_lac/cel"/>
</dbReference>
<gene>
    <name evidence="6" type="ORF">J2S15_000941</name>
</gene>
<dbReference type="PANTHER" id="PTHR34382">
    <property type="entry name" value="PTS SYSTEM N,N'-DIACETYLCHITOBIOSE-SPECIFIC EIIA COMPONENT"/>
    <property type="match status" value="1"/>
</dbReference>
<dbReference type="Pfam" id="PF02255">
    <property type="entry name" value="PTS_IIA"/>
    <property type="match status" value="1"/>
</dbReference>
<keyword evidence="1" id="KW-0813">Transport</keyword>
<feature type="modified residue" description="Phosphohistidine; by HPr" evidence="5">
    <location>
        <position position="77"/>
    </location>
</feature>
<organism evidence="6 7">
    <name type="scientific">Breznakia pachnodae</name>
    <dbReference type="NCBI Taxonomy" id="265178"/>
    <lineage>
        <taxon>Bacteria</taxon>
        <taxon>Bacillati</taxon>
        <taxon>Bacillota</taxon>
        <taxon>Erysipelotrichia</taxon>
        <taxon>Erysipelotrichales</taxon>
        <taxon>Erysipelotrichaceae</taxon>
        <taxon>Breznakia</taxon>
    </lineage>
</organism>
<accession>A0ABU0E076</accession>
<keyword evidence="4" id="KW-0598">Phosphotransferase system</keyword>
<evidence type="ECO:0000256" key="2">
    <source>
        <dbReference type="ARBA" id="ARBA00022597"/>
    </source>
</evidence>
<evidence type="ECO:0000313" key="6">
    <source>
        <dbReference type="EMBL" id="MDQ0360210.1"/>
    </source>
</evidence>